<feature type="domain" description="Major facilitator superfamily (MFS) profile" evidence="6">
    <location>
        <begin position="27"/>
        <end position="480"/>
    </location>
</feature>
<dbReference type="PRINTS" id="PR01036">
    <property type="entry name" value="TCRTETB"/>
</dbReference>
<evidence type="ECO:0000313" key="8">
    <source>
        <dbReference type="Proteomes" id="UP000716322"/>
    </source>
</evidence>
<feature type="transmembrane region" description="Helical" evidence="5">
    <location>
        <begin position="26"/>
        <end position="49"/>
    </location>
</feature>
<dbReference type="Gene3D" id="1.20.1720.10">
    <property type="entry name" value="Multidrug resistance protein D"/>
    <property type="match status" value="1"/>
</dbReference>
<comment type="subcellular location">
    <subcellularLocation>
        <location evidence="1">Membrane</location>
        <topology evidence="1">Multi-pass membrane protein</topology>
    </subcellularLocation>
</comment>
<dbReference type="PROSITE" id="PS50850">
    <property type="entry name" value="MFS"/>
    <property type="match status" value="1"/>
</dbReference>
<keyword evidence="3 5" id="KW-1133">Transmembrane helix</keyword>
<name>A0ABX0P563_9BURK</name>
<feature type="transmembrane region" description="Helical" evidence="5">
    <location>
        <begin position="409"/>
        <end position="442"/>
    </location>
</feature>
<feature type="transmembrane region" description="Helical" evidence="5">
    <location>
        <begin position="218"/>
        <end position="236"/>
    </location>
</feature>
<keyword evidence="8" id="KW-1185">Reference proteome</keyword>
<feature type="transmembrane region" description="Helical" evidence="5">
    <location>
        <begin position="287"/>
        <end position="311"/>
    </location>
</feature>
<feature type="transmembrane region" description="Helical" evidence="5">
    <location>
        <begin position="186"/>
        <end position="206"/>
    </location>
</feature>
<dbReference type="InterPro" id="IPR036259">
    <property type="entry name" value="MFS_trans_sf"/>
</dbReference>
<accession>A0ABX0P563</accession>
<reference evidence="7 8" key="1">
    <citation type="submission" date="2020-03" db="EMBL/GenBank/DDBJ databases">
        <title>Genome sequence of strain Massilia sp. TW-1.</title>
        <authorList>
            <person name="Chaudhary D.K."/>
        </authorList>
    </citation>
    <scope>NUCLEOTIDE SEQUENCE [LARGE SCALE GENOMIC DNA]</scope>
    <source>
        <strain evidence="7 8">TW-1</strain>
    </source>
</reference>
<dbReference type="Proteomes" id="UP000716322">
    <property type="component" value="Unassembled WGS sequence"/>
</dbReference>
<dbReference type="SUPFAM" id="SSF103473">
    <property type="entry name" value="MFS general substrate transporter"/>
    <property type="match status" value="1"/>
</dbReference>
<dbReference type="InterPro" id="IPR020846">
    <property type="entry name" value="MFS_dom"/>
</dbReference>
<feature type="transmembrane region" description="Helical" evidence="5">
    <location>
        <begin position="151"/>
        <end position="174"/>
    </location>
</feature>
<feature type="transmembrane region" description="Helical" evidence="5">
    <location>
        <begin position="248"/>
        <end position="266"/>
    </location>
</feature>
<dbReference type="PANTHER" id="PTHR42718">
    <property type="entry name" value="MAJOR FACILITATOR SUPERFAMILY MULTIDRUG TRANSPORTER MFSC"/>
    <property type="match status" value="1"/>
</dbReference>
<gene>
    <name evidence="7" type="ORF">HAV22_01715</name>
</gene>
<dbReference type="CDD" id="cd17321">
    <property type="entry name" value="MFS_MMR_MDR_like"/>
    <property type="match status" value="1"/>
</dbReference>
<evidence type="ECO:0000256" key="1">
    <source>
        <dbReference type="ARBA" id="ARBA00004141"/>
    </source>
</evidence>
<evidence type="ECO:0000256" key="3">
    <source>
        <dbReference type="ARBA" id="ARBA00022989"/>
    </source>
</evidence>
<feature type="transmembrane region" description="Helical" evidence="5">
    <location>
        <begin position="378"/>
        <end position="397"/>
    </location>
</feature>
<proteinExistence type="predicted"/>
<dbReference type="Gene3D" id="1.20.1250.20">
    <property type="entry name" value="MFS general substrate transporter like domains"/>
    <property type="match status" value="1"/>
</dbReference>
<organism evidence="7 8">
    <name type="scientific">Telluria antibiotica</name>
    <dbReference type="NCBI Taxonomy" id="2717319"/>
    <lineage>
        <taxon>Bacteria</taxon>
        <taxon>Pseudomonadati</taxon>
        <taxon>Pseudomonadota</taxon>
        <taxon>Betaproteobacteria</taxon>
        <taxon>Burkholderiales</taxon>
        <taxon>Oxalobacteraceae</taxon>
        <taxon>Telluria group</taxon>
        <taxon>Telluria</taxon>
    </lineage>
</organism>
<sequence>MTEAVTSAEGSAHHAAASYSHRRRTLALIAVALAFVIDLLDTTIVNVAVPSIGATLHAPKAALEWIVAGYATAFAVLLIVGGRLGDSHGYRRMFLTGIAAFTATSVACGLAPDTLSLQVARLLQGASAALMVPQVMALVQVMYPPEERYKVYTVFGFLGGFSAALGPIVGGLLIDANWLGLGWRLTFLINLPLGVISLVAGALLLPPGRGVHPVAVDLRGALLSVVLLFALLTPLIEGPSRDWPPALVLMLLAAVPLGWITWRHLLKRQAGHGDALVDPALFRLRKVGLGLLCTLCVNPIMPGYLLVMTFALQTGRGLTASQMAYACAPIAFGAMTGITLLGPRLNRRIGVRTLLAGIGVSATSLILCAFALDGDLSWPLLLAAQYGMGIGLGLCGPQLSFATLRDVPVASAGVAAGLLTTVQQVAAAFGVALAGLVFFHGLDATAAAGYQRAYLHVIPLLLGLLVVGALSAGRLVKAMRP</sequence>
<evidence type="ECO:0000256" key="4">
    <source>
        <dbReference type="ARBA" id="ARBA00023136"/>
    </source>
</evidence>
<comment type="caution">
    <text evidence="7">The sequence shown here is derived from an EMBL/GenBank/DDBJ whole genome shotgun (WGS) entry which is preliminary data.</text>
</comment>
<keyword evidence="4 5" id="KW-0472">Membrane</keyword>
<feature type="transmembrane region" description="Helical" evidence="5">
    <location>
        <begin position="61"/>
        <end position="81"/>
    </location>
</feature>
<dbReference type="RefSeq" id="WP_166855847.1">
    <property type="nucleotide sequence ID" value="NZ_JAAQOM010000001.1"/>
</dbReference>
<evidence type="ECO:0000259" key="6">
    <source>
        <dbReference type="PROSITE" id="PS50850"/>
    </source>
</evidence>
<keyword evidence="2 5" id="KW-0812">Transmembrane</keyword>
<evidence type="ECO:0000256" key="2">
    <source>
        <dbReference type="ARBA" id="ARBA00022692"/>
    </source>
</evidence>
<protein>
    <submittedName>
        <fullName evidence="7">MFS transporter</fullName>
    </submittedName>
</protein>
<feature type="transmembrane region" description="Helical" evidence="5">
    <location>
        <begin position="354"/>
        <end position="372"/>
    </location>
</feature>
<dbReference type="InterPro" id="IPR011701">
    <property type="entry name" value="MFS"/>
</dbReference>
<feature type="transmembrane region" description="Helical" evidence="5">
    <location>
        <begin position="454"/>
        <end position="476"/>
    </location>
</feature>
<feature type="transmembrane region" description="Helical" evidence="5">
    <location>
        <begin position="323"/>
        <end position="342"/>
    </location>
</feature>
<evidence type="ECO:0000313" key="7">
    <source>
        <dbReference type="EMBL" id="NIA52371.1"/>
    </source>
</evidence>
<dbReference type="EMBL" id="JAAQOM010000001">
    <property type="protein sequence ID" value="NIA52371.1"/>
    <property type="molecule type" value="Genomic_DNA"/>
</dbReference>
<dbReference type="Pfam" id="PF07690">
    <property type="entry name" value="MFS_1"/>
    <property type="match status" value="1"/>
</dbReference>
<evidence type="ECO:0000256" key="5">
    <source>
        <dbReference type="SAM" id="Phobius"/>
    </source>
</evidence>
<dbReference type="PANTHER" id="PTHR42718:SF39">
    <property type="entry name" value="ACTINORHODIN TRANSPORTER-RELATED"/>
    <property type="match status" value="1"/>
</dbReference>